<organism evidence="2 3">
    <name type="scientific">Eilatimonas milleporae</name>
    <dbReference type="NCBI Taxonomy" id="911205"/>
    <lineage>
        <taxon>Bacteria</taxon>
        <taxon>Pseudomonadati</taxon>
        <taxon>Pseudomonadota</taxon>
        <taxon>Alphaproteobacteria</taxon>
        <taxon>Kordiimonadales</taxon>
        <taxon>Kordiimonadaceae</taxon>
        <taxon>Eilatimonas</taxon>
    </lineage>
</organism>
<sequence length="198" mass="21964">MVDDRKVLNGILWRFRTGSPWADIPERYGRYTACYNRFVRWRKAGHWDCLPVEISQGCDGGMGRLRGQQPPKAQQSADFRRGPHTGAITERAAWSLCAPPCRMRGGAAFSPPQRTNLHMQFAYANWSPGVAPWDLSLWPGTGLNQVAGSLGRSLFRNNQGDAGVFDHFDAVIGNAVVRDDNVDGAETAYDNARCPVKL</sequence>
<dbReference type="AlphaFoldDB" id="A0A3M0CSC9"/>
<protein>
    <submittedName>
        <fullName evidence="2">Putative transposase of IS4/5 family DUF4096</fullName>
    </submittedName>
</protein>
<dbReference type="InterPro" id="IPR052909">
    <property type="entry name" value="Transposase_6_like"/>
</dbReference>
<dbReference type="PANTHER" id="PTHR46637:SF1">
    <property type="entry name" value="BLL5188 PROTEIN"/>
    <property type="match status" value="1"/>
</dbReference>
<keyword evidence="3" id="KW-1185">Reference proteome</keyword>
<dbReference type="PANTHER" id="PTHR46637">
    <property type="entry name" value="TIS1421-TRANSPOSASE PROTEIN A"/>
    <property type="match status" value="1"/>
</dbReference>
<proteinExistence type="predicted"/>
<evidence type="ECO:0000313" key="3">
    <source>
        <dbReference type="Proteomes" id="UP000271227"/>
    </source>
</evidence>
<dbReference type="Pfam" id="PF13340">
    <property type="entry name" value="DUF4096"/>
    <property type="match status" value="1"/>
</dbReference>
<dbReference type="Proteomes" id="UP000271227">
    <property type="component" value="Unassembled WGS sequence"/>
</dbReference>
<comment type="caution">
    <text evidence="2">The sequence shown here is derived from an EMBL/GenBank/DDBJ whole genome shotgun (WGS) entry which is preliminary data.</text>
</comment>
<accession>A0A3M0CSC9</accession>
<dbReference type="EMBL" id="REFR01000009">
    <property type="protein sequence ID" value="RMB12428.1"/>
    <property type="molecule type" value="Genomic_DNA"/>
</dbReference>
<name>A0A3M0CSC9_9PROT</name>
<feature type="domain" description="Insertion element IS402-like" evidence="1">
    <location>
        <begin position="2"/>
        <end position="48"/>
    </location>
</feature>
<gene>
    <name evidence="2" type="ORF">BXY39_0924</name>
</gene>
<dbReference type="InterPro" id="IPR025161">
    <property type="entry name" value="IS402-like_dom"/>
</dbReference>
<evidence type="ECO:0000259" key="1">
    <source>
        <dbReference type="Pfam" id="PF13340"/>
    </source>
</evidence>
<reference evidence="2 3" key="1">
    <citation type="submission" date="2018-10" db="EMBL/GenBank/DDBJ databases">
        <title>Genomic Encyclopedia of Archaeal and Bacterial Type Strains, Phase II (KMG-II): from individual species to whole genera.</title>
        <authorList>
            <person name="Goeker M."/>
        </authorList>
    </citation>
    <scope>NUCLEOTIDE SEQUENCE [LARGE SCALE GENOMIC DNA]</scope>
    <source>
        <strain evidence="2 3">DSM 25217</strain>
    </source>
</reference>
<dbReference type="InParanoid" id="A0A3M0CSC9"/>
<evidence type="ECO:0000313" key="2">
    <source>
        <dbReference type="EMBL" id="RMB12428.1"/>
    </source>
</evidence>